<evidence type="ECO:0000313" key="3">
    <source>
        <dbReference type="Proteomes" id="UP000224854"/>
    </source>
</evidence>
<sequence>MSSEHPLPNSYSQLSLGGIRFAHHPASSPTVTPIVLVQLHRPPSRNAFTHEMGQSLVTAFNLLSADDRVRVVILTSSDESNKMFCVGMDLKEGGPAGPSLEGPRANTDYRDMGGRVSLAIYRCNKPVIAAINGTAVGIGITMTLPATIRIASRDAKIGFVFARRGFTMEACSSFFLPRLIGASRALHLTSVATPYPASHDLLKHLFSQVVAPDQVLPCALAIAEDMIANVSLVAASLIKDMIYRAPASPEEAHLLESKLFLSLFLSQDAQEGRESFLQKRKPDFKGTMADAPASYPWWAPVDVKPKSHL</sequence>
<reference evidence="2 3" key="1">
    <citation type="submission" date="2017-06" db="EMBL/GenBank/DDBJ databases">
        <title>Ant-infecting Ophiocordyceps genomes reveal a high diversity of potential behavioral manipulation genes and a possible major role for enterotoxins.</title>
        <authorList>
            <person name="De Bekker C."/>
            <person name="Evans H.C."/>
            <person name="Brachmann A."/>
            <person name="Hughes D.P."/>
        </authorList>
    </citation>
    <scope>NUCLEOTIDE SEQUENCE [LARGE SCALE GENOMIC DNA]</scope>
    <source>
        <strain evidence="2 3">1348a</strain>
    </source>
</reference>
<dbReference type="InterPro" id="IPR029045">
    <property type="entry name" value="ClpP/crotonase-like_dom_sf"/>
</dbReference>
<dbReference type="AlphaFoldDB" id="A0A2C5Z1W6"/>
<comment type="similarity">
    <text evidence="1">Belongs to the enoyl-CoA hydratase/isomerase family.</text>
</comment>
<dbReference type="Gene3D" id="1.10.12.10">
    <property type="entry name" value="Lyase 2-enoyl-coa Hydratase, Chain A, domain 2"/>
    <property type="match status" value="1"/>
</dbReference>
<dbReference type="PANTHER" id="PTHR43684:SF4">
    <property type="entry name" value="ENOYL-COA HYDRATASE_ISOMERASE FAMILY PROTEIN (AFU_ORTHOLOGUE AFUA_1G01890)"/>
    <property type="match status" value="1"/>
</dbReference>
<dbReference type="InterPro" id="IPR001753">
    <property type="entry name" value="Enoyl-CoA_hydra/iso"/>
</dbReference>
<name>A0A2C5Z1W6_9HYPO</name>
<dbReference type="SUPFAM" id="SSF52096">
    <property type="entry name" value="ClpP/crotonase"/>
    <property type="match status" value="1"/>
</dbReference>
<keyword evidence="3" id="KW-1185">Reference proteome</keyword>
<dbReference type="Gene3D" id="3.90.226.10">
    <property type="entry name" value="2-enoyl-CoA Hydratase, Chain A, domain 1"/>
    <property type="match status" value="1"/>
</dbReference>
<protein>
    <recommendedName>
        <fullName evidence="4">Enoyl-CoA hydratase</fullName>
    </recommendedName>
</protein>
<dbReference type="CDD" id="cd06558">
    <property type="entry name" value="crotonase-like"/>
    <property type="match status" value="1"/>
</dbReference>
<dbReference type="Proteomes" id="UP000224854">
    <property type="component" value="Unassembled WGS sequence"/>
</dbReference>
<dbReference type="PANTHER" id="PTHR43684">
    <property type="match status" value="1"/>
</dbReference>
<evidence type="ECO:0000313" key="2">
    <source>
        <dbReference type="EMBL" id="PHH73996.1"/>
    </source>
</evidence>
<dbReference type="OrthoDB" id="2018133at2759"/>
<proteinExistence type="inferred from homology"/>
<dbReference type="InterPro" id="IPR051053">
    <property type="entry name" value="ECH/Chromodomain_protein"/>
</dbReference>
<gene>
    <name evidence="2" type="ORF">CDD82_5165</name>
</gene>
<evidence type="ECO:0000256" key="1">
    <source>
        <dbReference type="ARBA" id="ARBA00005254"/>
    </source>
</evidence>
<dbReference type="InterPro" id="IPR014748">
    <property type="entry name" value="Enoyl-CoA_hydra_C"/>
</dbReference>
<evidence type="ECO:0008006" key="4">
    <source>
        <dbReference type="Google" id="ProtNLM"/>
    </source>
</evidence>
<accession>A0A2C5Z1W6</accession>
<comment type="caution">
    <text evidence="2">The sequence shown here is derived from an EMBL/GenBank/DDBJ whole genome shotgun (WGS) entry which is preliminary data.</text>
</comment>
<dbReference type="EMBL" id="NJEU01000462">
    <property type="protein sequence ID" value="PHH73996.1"/>
    <property type="molecule type" value="Genomic_DNA"/>
</dbReference>
<dbReference type="Pfam" id="PF00378">
    <property type="entry name" value="ECH_1"/>
    <property type="match status" value="1"/>
</dbReference>
<organism evidence="2 3">
    <name type="scientific">Ophiocordyceps australis</name>
    <dbReference type="NCBI Taxonomy" id="1399860"/>
    <lineage>
        <taxon>Eukaryota</taxon>
        <taxon>Fungi</taxon>
        <taxon>Dikarya</taxon>
        <taxon>Ascomycota</taxon>
        <taxon>Pezizomycotina</taxon>
        <taxon>Sordariomycetes</taxon>
        <taxon>Hypocreomycetidae</taxon>
        <taxon>Hypocreales</taxon>
        <taxon>Ophiocordycipitaceae</taxon>
        <taxon>Ophiocordyceps</taxon>
    </lineage>
</organism>